<gene>
    <name evidence="3" type="ORF">C8N44_12189</name>
</gene>
<keyword evidence="2" id="KW-1133">Transmembrane helix</keyword>
<feature type="compositionally biased region" description="Polar residues" evidence="1">
    <location>
        <begin position="107"/>
        <end position="118"/>
    </location>
</feature>
<dbReference type="Proteomes" id="UP000244069">
    <property type="component" value="Unassembled WGS sequence"/>
</dbReference>
<comment type="caution">
    <text evidence="3">The sequence shown here is derived from an EMBL/GenBank/DDBJ whole genome shotgun (WGS) entry which is preliminary data.</text>
</comment>
<dbReference type="PANTHER" id="PTHR36513:SF1">
    <property type="entry name" value="TRANSMEMBRANE PROTEIN"/>
    <property type="match status" value="1"/>
</dbReference>
<accession>A0A2T6AP90</accession>
<dbReference type="EMBL" id="QBKN01000021">
    <property type="protein sequence ID" value="PTX45566.1"/>
    <property type="molecule type" value="Genomic_DNA"/>
</dbReference>
<feature type="region of interest" description="Disordered" evidence="1">
    <location>
        <begin position="31"/>
        <end position="172"/>
    </location>
</feature>
<dbReference type="OrthoDB" id="9797755at2"/>
<feature type="region of interest" description="Disordered" evidence="1">
    <location>
        <begin position="496"/>
        <end position="518"/>
    </location>
</feature>
<dbReference type="InterPro" id="IPR029058">
    <property type="entry name" value="AB_hydrolase_fold"/>
</dbReference>
<sequence>MTETGAILAMAAILLVTFAVLRTITVISNRSAARRRDAATEPQSGKRSRKDKRKSKRKLKGLSKALEASRKESAASSSHRDEVPPLHRTGQTTRAPSPDASLAPPSRTGTATQSQAQTPPLHAPRLATRSAPVHSPGLHARPATEHKAEPTLSTAPQAKAAEPKTPAGFVEPEPVRRLVQRVFFGTDRASSGQSDIGPIFGDDRGEGLTLGHADILLPSVATRIDGTHAGTEAGLITVSRPGDKAADDRSFELQRVTHLAAQSFVNGAGMQARTARQFPGVALVYLHGLHTDFPGALFRTVQIAHDLGFDGPACAFCWPSHGAQADPAGDRARAEDSVEALDLFLETILETSGVKQVHLIAHSTGVAPLAQLLSHHGTRIAAHSSRPFGQLVLAAPDMETADLESYVSHLTRMSQGVTLYASASDSALLAAHDANGATALAGDVPASGPMIAEGIDTIDASAPGTGVLGLSRNEYLADRGILTDIAALLATGTRPPNQRGENLHEVPTPRGSYWRIQG</sequence>
<dbReference type="InterPro" id="IPR010297">
    <property type="entry name" value="DUF900_hydrolase"/>
</dbReference>
<keyword evidence="4" id="KW-1185">Reference proteome</keyword>
<dbReference type="Pfam" id="PF05990">
    <property type="entry name" value="DUF900"/>
    <property type="match status" value="1"/>
</dbReference>
<evidence type="ECO:0000313" key="4">
    <source>
        <dbReference type="Proteomes" id="UP000244069"/>
    </source>
</evidence>
<dbReference type="RefSeq" id="WP_107977788.1">
    <property type="nucleotide sequence ID" value="NZ_BMEZ01000021.1"/>
</dbReference>
<name>A0A2T6AP90_9RHOB</name>
<reference evidence="3 4" key="1">
    <citation type="submission" date="2018-04" db="EMBL/GenBank/DDBJ databases">
        <title>Genomic Encyclopedia of Archaeal and Bacterial Type Strains, Phase II (KMG-II): from individual species to whole genera.</title>
        <authorList>
            <person name="Goeker M."/>
        </authorList>
    </citation>
    <scope>NUCLEOTIDE SEQUENCE [LARGE SCALE GENOMIC DNA]</scope>
    <source>
        <strain evidence="3 4">DSM 29329</strain>
    </source>
</reference>
<feature type="compositionally biased region" description="Low complexity" evidence="1">
    <location>
        <begin position="95"/>
        <end position="106"/>
    </location>
</feature>
<evidence type="ECO:0000256" key="1">
    <source>
        <dbReference type="SAM" id="MobiDB-lite"/>
    </source>
</evidence>
<keyword evidence="2" id="KW-0812">Transmembrane</keyword>
<keyword evidence="2" id="KW-0472">Membrane</keyword>
<dbReference type="AlphaFoldDB" id="A0A2T6AP90"/>
<feature type="transmembrane region" description="Helical" evidence="2">
    <location>
        <begin position="6"/>
        <end position="27"/>
    </location>
</feature>
<dbReference type="Gene3D" id="3.40.50.1820">
    <property type="entry name" value="alpha/beta hydrolase"/>
    <property type="match status" value="1"/>
</dbReference>
<evidence type="ECO:0000313" key="3">
    <source>
        <dbReference type="EMBL" id="PTX45566.1"/>
    </source>
</evidence>
<dbReference type="PANTHER" id="PTHR36513">
    <property type="entry name" value="ABC TRANSMEMBRANE TYPE-1 DOMAIN-CONTAINING PROTEIN"/>
    <property type="match status" value="1"/>
</dbReference>
<organism evidence="3 4">
    <name type="scientific">Allosediminivita pacifica</name>
    <dbReference type="NCBI Taxonomy" id="1267769"/>
    <lineage>
        <taxon>Bacteria</taxon>
        <taxon>Pseudomonadati</taxon>
        <taxon>Pseudomonadota</taxon>
        <taxon>Alphaproteobacteria</taxon>
        <taxon>Rhodobacterales</taxon>
        <taxon>Paracoccaceae</taxon>
        <taxon>Allosediminivita</taxon>
    </lineage>
</organism>
<evidence type="ECO:0000256" key="2">
    <source>
        <dbReference type="SAM" id="Phobius"/>
    </source>
</evidence>
<feature type="compositionally biased region" description="Basic and acidic residues" evidence="1">
    <location>
        <begin position="67"/>
        <end position="85"/>
    </location>
</feature>
<protein>
    <submittedName>
        <fullName evidence="3">Esterase/lipase superfamily enzyme</fullName>
    </submittedName>
</protein>
<dbReference type="SUPFAM" id="SSF53474">
    <property type="entry name" value="alpha/beta-Hydrolases"/>
    <property type="match status" value="1"/>
</dbReference>
<feature type="compositionally biased region" description="Basic residues" evidence="1">
    <location>
        <begin position="46"/>
        <end position="61"/>
    </location>
</feature>
<proteinExistence type="predicted"/>